<dbReference type="GO" id="GO:0006874">
    <property type="term" value="P:intracellular calcium ion homeostasis"/>
    <property type="evidence" value="ECO:0007669"/>
    <property type="project" value="TreeGrafter"/>
</dbReference>
<dbReference type="InterPro" id="IPR004481">
    <property type="entry name" value="K/Na/Ca-exchanger"/>
</dbReference>
<sequence>MSLALSLVVAVVSTAVIWKGSVWLEDAAEKLAAYYGLPAIVQGAVVAAVGSSFPELSSTVLATFVHGDFELGAAAIVGSAVFNILVIPAVATLAGSENLESDRAVVFKETQFYMVAVAATMVVFSFAVIYFPTEGDGLGGTLTRPLALLLVGLYALYLFIQYLDTRDLREARSIDANPVRLWATLAVSLVVIVVGVEGLVTAVLDFEEILGIPSFFWGLTVVAVVTSLPDTFVSVRSSQKGEAVTSLANVLGSNVFDLLVALPAGVLVAGATPVDFGVAVPMMAALVAATVLFFALARTDLELTRGEAYALLVAYVAFVGWLLLETAGVTTLIG</sequence>
<reference evidence="7" key="1">
    <citation type="submission" date="2022-04" db="EMBL/GenBank/DDBJ databases">
        <title>Diverse halophilic archaea isolated from saline environments.</title>
        <authorList>
            <person name="Cui H.-L."/>
        </authorList>
    </citation>
    <scope>NUCLEOTIDE SEQUENCE</scope>
    <source>
        <strain evidence="7">XZYJT40</strain>
    </source>
</reference>
<evidence type="ECO:0000313" key="8">
    <source>
        <dbReference type="Proteomes" id="UP000830434"/>
    </source>
</evidence>
<dbReference type="Gene3D" id="1.20.1420.30">
    <property type="entry name" value="NCX, central ion-binding region"/>
    <property type="match status" value="1"/>
</dbReference>
<evidence type="ECO:0000256" key="2">
    <source>
        <dbReference type="ARBA" id="ARBA00022692"/>
    </source>
</evidence>
<feature type="transmembrane region" description="Helical" evidence="5">
    <location>
        <begin position="71"/>
        <end position="91"/>
    </location>
</feature>
<comment type="subcellular location">
    <subcellularLocation>
        <location evidence="1">Membrane</location>
        <topology evidence="1">Multi-pass membrane protein</topology>
    </subcellularLocation>
</comment>
<proteinExistence type="predicted"/>
<feature type="transmembrane region" description="Helical" evidence="5">
    <location>
        <begin position="215"/>
        <end position="235"/>
    </location>
</feature>
<dbReference type="GO" id="GO:0008273">
    <property type="term" value="F:calcium, potassium:sodium antiporter activity"/>
    <property type="evidence" value="ECO:0007669"/>
    <property type="project" value="TreeGrafter"/>
</dbReference>
<dbReference type="KEGG" id="haxz:M0R88_03840"/>
<evidence type="ECO:0000256" key="4">
    <source>
        <dbReference type="ARBA" id="ARBA00023136"/>
    </source>
</evidence>
<dbReference type="InterPro" id="IPR044880">
    <property type="entry name" value="NCX_ion-bd_dom_sf"/>
</dbReference>
<keyword evidence="2 5" id="KW-0812">Transmembrane</keyword>
<evidence type="ECO:0000256" key="5">
    <source>
        <dbReference type="SAM" id="Phobius"/>
    </source>
</evidence>
<dbReference type="AlphaFoldDB" id="A0A8U0IJM3"/>
<dbReference type="GO" id="GO:0005262">
    <property type="term" value="F:calcium channel activity"/>
    <property type="evidence" value="ECO:0007669"/>
    <property type="project" value="TreeGrafter"/>
</dbReference>
<feature type="transmembrane region" description="Helical" evidence="5">
    <location>
        <begin position="143"/>
        <end position="160"/>
    </location>
</feature>
<dbReference type="GeneID" id="72188957"/>
<evidence type="ECO:0000256" key="1">
    <source>
        <dbReference type="ARBA" id="ARBA00004141"/>
    </source>
</evidence>
<keyword evidence="4 5" id="KW-0472">Membrane</keyword>
<gene>
    <name evidence="7" type="ORF">M0R88_03840</name>
</gene>
<keyword evidence="8" id="KW-1185">Reference proteome</keyword>
<feature type="transmembrane region" description="Helical" evidence="5">
    <location>
        <begin position="247"/>
        <end position="270"/>
    </location>
</feature>
<dbReference type="EMBL" id="CP096658">
    <property type="protein sequence ID" value="UPW01243.1"/>
    <property type="molecule type" value="Genomic_DNA"/>
</dbReference>
<dbReference type="Pfam" id="PF01699">
    <property type="entry name" value="Na_Ca_ex"/>
    <property type="match status" value="2"/>
</dbReference>
<feature type="transmembrane region" description="Helical" evidence="5">
    <location>
        <begin position="112"/>
        <end position="131"/>
    </location>
</feature>
<keyword evidence="3 5" id="KW-1133">Transmembrane helix</keyword>
<dbReference type="PANTHER" id="PTHR10846">
    <property type="entry name" value="SODIUM/POTASSIUM/CALCIUM EXCHANGER"/>
    <property type="match status" value="1"/>
</dbReference>
<feature type="transmembrane region" description="Helical" evidence="5">
    <location>
        <begin position="276"/>
        <end position="297"/>
    </location>
</feature>
<feature type="transmembrane region" description="Helical" evidence="5">
    <location>
        <begin position="309"/>
        <end position="333"/>
    </location>
</feature>
<accession>A0A8U0IJM3</accession>
<organism evidence="7 8">
    <name type="scientific">Halorussus gelatinilyticus</name>
    <dbReference type="NCBI Taxonomy" id="2937524"/>
    <lineage>
        <taxon>Archaea</taxon>
        <taxon>Methanobacteriati</taxon>
        <taxon>Methanobacteriota</taxon>
        <taxon>Stenosarchaea group</taxon>
        <taxon>Halobacteria</taxon>
        <taxon>Halobacteriales</taxon>
        <taxon>Haladaptataceae</taxon>
        <taxon>Halorussus</taxon>
    </lineage>
</organism>
<evidence type="ECO:0000259" key="6">
    <source>
        <dbReference type="Pfam" id="PF01699"/>
    </source>
</evidence>
<dbReference type="PANTHER" id="PTHR10846:SF8">
    <property type="entry name" value="INNER MEMBRANE PROTEIN YRBG"/>
    <property type="match status" value="1"/>
</dbReference>
<dbReference type="RefSeq" id="WP_248655648.1">
    <property type="nucleotide sequence ID" value="NZ_CP096658.1"/>
</dbReference>
<dbReference type="GO" id="GO:0005886">
    <property type="term" value="C:plasma membrane"/>
    <property type="evidence" value="ECO:0007669"/>
    <property type="project" value="TreeGrafter"/>
</dbReference>
<feature type="domain" description="Sodium/calcium exchanger membrane region" evidence="6">
    <location>
        <begin position="6"/>
        <end position="162"/>
    </location>
</feature>
<evidence type="ECO:0000313" key="7">
    <source>
        <dbReference type="EMBL" id="UPW01243.1"/>
    </source>
</evidence>
<protein>
    <submittedName>
        <fullName evidence="7">Sodium:calcium antiporter</fullName>
    </submittedName>
</protein>
<name>A0A8U0IJM3_9EURY</name>
<dbReference type="Proteomes" id="UP000830434">
    <property type="component" value="Chromosome"/>
</dbReference>
<evidence type="ECO:0000256" key="3">
    <source>
        <dbReference type="ARBA" id="ARBA00022989"/>
    </source>
</evidence>
<feature type="domain" description="Sodium/calcium exchanger membrane region" evidence="6">
    <location>
        <begin position="181"/>
        <end position="323"/>
    </location>
</feature>
<feature type="transmembrane region" description="Helical" evidence="5">
    <location>
        <begin position="181"/>
        <end position="203"/>
    </location>
</feature>
<dbReference type="InterPro" id="IPR004837">
    <property type="entry name" value="NaCa_Exmemb"/>
</dbReference>